<reference evidence="3" key="1">
    <citation type="journal article" date="2018" name="Nat. Plants">
        <title>Whole-genome landscape of Medicago truncatula symbiotic genes.</title>
        <authorList>
            <person name="Pecrix Y."/>
            <person name="Staton S.E."/>
            <person name="Sallet E."/>
            <person name="Lelandais-Briere C."/>
            <person name="Moreau S."/>
            <person name="Carrere S."/>
            <person name="Blein T."/>
            <person name="Jardinaud M.F."/>
            <person name="Latrasse D."/>
            <person name="Zouine M."/>
            <person name="Zahm M."/>
            <person name="Kreplak J."/>
            <person name="Mayjonade B."/>
            <person name="Satge C."/>
            <person name="Perez M."/>
            <person name="Cauet S."/>
            <person name="Marande W."/>
            <person name="Chantry-Darmon C."/>
            <person name="Lopez-Roques C."/>
            <person name="Bouchez O."/>
            <person name="Berard A."/>
            <person name="Debelle F."/>
            <person name="Munos S."/>
            <person name="Bendahmane A."/>
            <person name="Berges H."/>
            <person name="Niebel A."/>
            <person name="Buitink J."/>
            <person name="Frugier F."/>
            <person name="Benhamed M."/>
            <person name="Crespi M."/>
            <person name="Gouzy J."/>
            <person name="Gamas P."/>
        </authorList>
    </citation>
    <scope>NUCLEOTIDE SEQUENCE [LARGE SCALE GENOMIC DNA]</scope>
    <source>
        <strain evidence="3">cv. Jemalong A17</strain>
    </source>
</reference>
<dbReference type="InterPro" id="IPR035434">
    <property type="entry name" value="GCL_bact_plant"/>
</dbReference>
<dbReference type="PANTHER" id="PTHR34378:SF3">
    <property type="entry name" value="GLUTAMATE--CYSTEINE LIGASE"/>
    <property type="match status" value="1"/>
</dbReference>
<dbReference type="GO" id="GO:0006750">
    <property type="term" value="P:glutathione biosynthetic process"/>
    <property type="evidence" value="ECO:0007669"/>
    <property type="project" value="InterPro"/>
</dbReference>
<sequence length="115" mass="13202">MSNLCMCDCRIGTEHEKFGFEFDTLRPINYQQISALLNGIAARFDWDKIMEGDNIMGLKTGNQSISLEYGGQIELSGAPLKTLHQTYDEINSHLYQVSICNLFRCCCYIRFEEKC</sequence>
<dbReference type="Gene3D" id="3.30.590.20">
    <property type="match status" value="1"/>
</dbReference>
<evidence type="ECO:0000313" key="3">
    <source>
        <dbReference type="Proteomes" id="UP000265566"/>
    </source>
</evidence>
<dbReference type="SUPFAM" id="SSF55931">
    <property type="entry name" value="Glutamine synthetase/guanido kinase"/>
    <property type="match status" value="1"/>
</dbReference>
<organism evidence="2 3">
    <name type="scientific">Medicago truncatula</name>
    <name type="common">Barrel medic</name>
    <name type="synonym">Medicago tribuloides</name>
    <dbReference type="NCBI Taxonomy" id="3880"/>
    <lineage>
        <taxon>Eukaryota</taxon>
        <taxon>Viridiplantae</taxon>
        <taxon>Streptophyta</taxon>
        <taxon>Embryophyta</taxon>
        <taxon>Tracheophyta</taxon>
        <taxon>Spermatophyta</taxon>
        <taxon>Magnoliopsida</taxon>
        <taxon>eudicotyledons</taxon>
        <taxon>Gunneridae</taxon>
        <taxon>Pentapetalae</taxon>
        <taxon>rosids</taxon>
        <taxon>fabids</taxon>
        <taxon>Fabales</taxon>
        <taxon>Fabaceae</taxon>
        <taxon>Papilionoideae</taxon>
        <taxon>50 kb inversion clade</taxon>
        <taxon>NPAAA clade</taxon>
        <taxon>Hologalegina</taxon>
        <taxon>IRL clade</taxon>
        <taxon>Trifolieae</taxon>
        <taxon>Medicago</taxon>
    </lineage>
</organism>
<gene>
    <name evidence="2" type="ORF">MtrunA17_Chr5g0397421</name>
</gene>
<dbReference type="GO" id="GO:0004357">
    <property type="term" value="F:glutamate-cysteine ligase activity"/>
    <property type="evidence" value="ECO:0007669"/>
    <property type="project" value="UniProtKB-EC"/>
</dbReference>
<name>A0A396HMC4_MEDTR</name>
<evidence type="ECO:0000313" key="2">
    <source>
        <dbReference type="EMBL" id="RHN53583.1"/>
    </source>
</evidence>
<dbReference type="Gramene" id="rna28506">
    <property type="protein sequence ID" value="RHN53583.1"/>
    <property type="gene ID" value="gene28506"/>
</dbReference>
<dbReference type="Proteomes" id="UP000265566">
    <property type="component" value="Chromosome 5"/>
</dbReference>
<dbReference type="InterPro" id="IPR006336">
    <property type="entry name" value="GCS2"/>
</dbReference>
<comment type="caution">
    <text evidence="2">The sequence shown here is derived from an EMBL/GenBank/DDBJ whole genome shotgun (WGS) entry which is preliminary data.</text>
</comment>
<keyword evidence="2" id="KW-0436">Ligase</keyword>
<dbReference type="EC" id="6.3.2.2" evidence="1"/>
<proteinExistence type="predicted"/>
<dbReference type="InterPro" id="IPR014746">
    <property type="entry name" value="Gln_synth/guanido_kin_cat_dom"/>
</dbReference>
<dbReference type="PANTHER" id="PTHR34378">
    <property type="entry name" value="GLUTAMATE--CYSTEINE LIGASE, CHLOROPLASTIC"/>
    <property type="match status" value="1"/>
</dbReference>
<dbReference type="EMBL" id="PSQE01000005">
    <property type="protein sequence ID" value="RHN53583.1"/>
    <property type="molecule type" value="Genomic_DNA"/>
</dbReference>
<dbReference type="Pfam" id="PF04107">
    <property type="entry name" value="GCS2"/>
    <property type="match status" value="1"/>
</dbReference>
<accession>A0A396HMC4</accession>
<dbReference type="AlphaFoldDB" id="A0A396HMC4"/>
<evidence type="ECO:0000256" key="1">
    <source>
        <dbReference type="ARBA" id="ARBA00012220"/>
    </source>
</evidence>
<protein>
    <recommendedName>
        <fullName evidence="1">glutamate--cysteine ligase</fullName>
        <ecNumber evidence="1">6.3.2.2</ecNumber>
    </recommendedName>
</protein>